<dbReference type="RefSeq" id="XP_065667286.1">
    <property type="nucleotide sequence ID" value="XM_065811214.1"/>
</dbReference>
<dbReference type="Proteomes" id="UP001652625">
    <property type="component" value="Chromosome 12"/>
</dbReference>
<reference evidence="2" key="1">
    <citation type="submission" date="2025-08" db="UniProtKB">
        <authorList>
            <consortium name="RefSeq"/>
        </authorList>
    </citation>
    <scope>IDENTIFICATION</scope>
</reference>
<accession>A0ABM4CZ89</accession>
<organism evidence="1 2">
    <name type="scientific">Hydra vulgaris</name>
    <name type="common">Hydra</name>
    <name type="synonym">Hydra attenuata</name>
    <dbReference type="NCBI Taxonomy" id="6087"/>
    <lineage>
        <taxon>Eukaryota</taxon>
        <taxon>Metazoa</taxon>
        <taxon>Cnidaria</taxon>
        <taxon>Hydrozoa</taxon>
        <taxon>Hydroidolina</taxon>
        <taxon>Anthoathecata</taxon>
        <taxon>Aplanulata</taxon>
        <taxon>Hydridae</taxon>
        <taxon>Hydra</taxon>
    </lineage>
</organism>
<dbReference type="GeneID" id="136087760"/>
<evidence type="ECO:0000313" key="1">
    <source>
        <dbReference type="Proteomes" id="UP001652625"/>
    </source>
</evidence>
<gene>
    <name evidence="2" type="primary">LOC136087760</name>
</gene>
<protein>
    <submittedName>
        <fullName evidence="2">Uncharacterized protein LOC136087760</fullName>
    </submittedName>
</protein>
<sequence length="124" mass="14190">MEELKEYCYTTTGEEEIDICVSKDTFKVKSNVNALPDTFLPLHLTTEEQSPSYSGALFIPYTSENKKLQKTDIQEKNMIEALGPEKLLKNKFPMEVGNKIFSIYLISLFEVKCGGCLYSHLDFF</sequence>
<proteinExistence type="predicted"/>
<evidence type="ECO:0000313" key="2">
    <source>
        <dbReference type="RefSeq" id="XP_065667286.1"/>
    </source>
</evidence>
<name>A0ABM4CZ89_HYDVU</name>
<keyword evidence="1" id="KW-1185">Reference proteome</keyword>